<dbReference type="Proteomes" id="UP000027135">
    <property type="component" value="Unassembled WGS sequence"/>
</dbReference>
<gene>
    <name evidence="1" type="ORF">L798_09093</name>
</gene>
<reference evidence="1 2" key="1">
    <citation type="journal article" date="2014" name="Nat. Commun.">
        <title>Molecular traces of alternative social organization in a termite genome.</title>
        <authorList>
            <person name="Terrapon N."/>
            <person name="Li C."/>
            <person name="Robertson H.M."/>
            <person name="Ji L."/>
            <person name="Meng X."/>
            <person name="Booth W."/>
            <person name="Chen Z."/>
            <person name="Childers C.P."/>
            <person name="Glastad K.M."/>
            <person name="Gokhale K."/>
            <person name="Gowin J."/>
            <person name="Gronenberg W."/>
            <person name="Hermansen R.A."/>
            <person name="Hu H."/>
            <person name="Hunt B.G."/>
            <person name="Huylmans A.K."/>
            <person name="Khalil S.M."/>
            <person name="Mitchell R.D."/>
            <person name="Munoz-Torres M.C."/>
            <person name="Mustard J.A."/>
            <person name="Pan H."/>
            <person name="Reese J.T."/>
            <person name="Scharf M.E."/>
            <person name="Sun F."/>
            <person name="Vogel H."/>
            <person name="Xiao J."/>
            <person name="Yang W."/>
            <person name="Yang Z."/>
            <person name="Yang Z."/>
            <person name="Zhou J."/>
            <person name="Zhu J."/>
            <person name="Brent C.S."/>
            <person name="Elsik C.G."/>
            <person name="Goodisman M.A."/>
            <person name="Liberles D.A."/>
            <person name="Roe R.M."/>
            <person name="Vargo E.L."/>
            <person name="Vilcinskas A."/>
            <person name="Wang J."/>
            <person name="Bornberg-Bauer E."/>
            <person name="Korb J."/>
            <person name="Zhang G."/>
            <person name="Liebig J."/>
        </authorList>
    </citation>
    <scope>NUCLEOTIDE SEQUENCE [LARGE SCALE GENOMIC DNA]</scope>
    <source>
        <tissue evidence="1">Whole organism</tissue>
    </source>
</reference>
<organism evidence="1 2">
    <name type="scientific">Zootermopsis nevadensis</name>
    <name type="common">Dampwood termite</name>
    <dbReference type="NCBI Taxonomy" id="136037"/>
    <lineage>
        <taxon>Eukaryota</taxon>
        <taxon>Metazoa</taxon>
        <taxon>Ecdysozoa</taxon>
        <taxon>Arthropoda</taxon>
        <taxon>Hexapoda</taxon>
        <taxon>Insecta</taxon>
        <taxon>Pterygota</taxon>
        <taxon>Neoptera</taxon>
        <taxon>Polyneoptera</taxon>
        <taxon>Dictyoptera</taxon>
        <taxon>Blattodea</taxon>
        <taxon>Blattoidea</taxon>
        <taxon>Termitoidae</taxon>
        <taxon>Termopsidae</taxon>
        <taxon>Zootermopsis</taxon>
    </lineage>
</organism>
<protein>
    <submittedName>
        <fullName evidence="1">Uncharacterized protein</fullName>
    </submittedName>
</protein>
<dbReference type="EMBL" id="KK852779">
    <property type="protein sequence ID" value="KDR16700.1"/>
    <property type="molecule type" value="Genomic_DNA"/>
</dbReference>
<keyword evidence="2" id="KW-1185">Reference proteome</keyword>
<name>A0A067RD64_ZOONE</name>
<dbReference type="AlphaFoldDB" id="A0A067RD64"/>
<evidence type="ECO:0000313" key="2">
    <source>
        <dbReference type="Proteomes" id="UP000027135"/>
    </source>
</evidence>
<proteinExistence type="predicted"/>
<sequence length="154" mass="17692">MEFHRQKLVVFLKRKSCSHIQVHHAMKASFLPFGIPHGPLVLELSKKSRSYFLAGGYVKATWARVKSHDARNTRSSVRKLGAISRTRHYVMNTCDGCYFTLRLQGNKKHCEVLHINGAEGFLKKNYRRSLILCKPESNTATPTLAHLMRQWIIS</sequence>
<accession>A0A067RD64</accession>
<dbReference type="InParanoid" id="A0A067RD64"/>
<evidence type="ECO:0000313" key="1">
    <source>
        <dbReference type="EMBL" id="KDR16700.1"/>
    </source>
</evidence>